<keyword evidence="4" id="KW-1185">Reference proteome</keyword>
<comment type="caution">
    <text evidence="3">The sequence shown here is derived from an EMBL/GenBank/DDBJ whole genome shotgun (WGS) entry which is preliminary data.</text>
</comment>
<dbReference type="OrthoDB" id="9792137at2"/>
<dbReference type="InterPro" id="IPR050772">
    <property type="entry name" value="Hydratase-Decarb/MhpD_sf"/>
</dbReference>
<name>A0A5M3X9S3_9ACTN</name>
<protein>
    <submittedName>
        <fullName evidence="3">4-oxalocrotonate decarboxylase</fullName>
    </submittedName>
</protein>
<organism evidence="3 4">
    <name type="scientific">Acrocarpospora pleiomorpha</name>
    <dbReference type="NCBI Taxonomy" id="90975"/>
    <lineage>
        <taxon>Bacteria</taxon>
        <taxon>Bacillati</taxon>
        <taxon>Actinomycetota</taxon>
        <taxon>Actinomycetes</taxon>
        <taxon>Streptosporangiales</taxon>
        <taxon>Streptosporangiaceae</taxon>
        <taxon>Acrocarpospora</taxon>
    </lineage>
</organism>
<feature type="domain" description="Fumarylacetoacetase-like C-terminal" evidence="2">
    <location>
        <begin position="99"/>
        <end position="256"/>
    </location>
</feature>
<dbReference type="Gene3D" id="3.90.850.10">
    <property type="entry name" value="Fumarylacetoacetase-like, C-terminal domain"/>
    <property type="match status" value="1"/>
</dbReference>
<dbReference type="InterPro" id="IPR036663">
    <property type="entry name" value="Fumarylacetoacetase_C_sf"/>
</dbReference>
<evidence type="ECO:0000313" key="3">
    <source>
        <dbReference type="EMBL" id="GES17492.1"/>
    </source>
</evidence>
<dbReference type="SUPFAM" id="SSF56529">
    <property type="entry name" value="FAH"/>
    <property type="match status" value="1"/>
</dbReference>
<dbReference type="AlphaFoldDB" id="A0A5M3X9S3"/>
<dbReference type="RefSeq" id="WP_155342650.1">
    <property type="nucleotide sequence ID" value="NZ_BAAAHM010000001.1"/>
</dbReference>
<proteinExistence type="predicted"/>
<dbReference type="GO" id="GO:0008684">
    <property type="term" value="F:2-oxopent-4-enoate hydratase activity"/>
    <property type="evidence" value="ECO:0007669"/>
    <property type="project" value="TreeGrafter"/>
</dbReference>
<accession>A0A5M3X9S3</accession>
<dbReference type="PANTHER" id="PTHR30143">
    <property type="entry name" value="ACID HYDRATASE"/>
    <property type="match status" value="1"/>
</dbReference>
<dbReference type="Pfam" id="PF01557">
    <property type="entry name" value="FAA_hydrolase"/>
    <property type="match status" value="1"/>
</dbReference>
<dbReference type="Proteomes" id="UP000377595">
    <property type="component" value="Unassembled WGS sequence"/>
</dbReference>
<dbReference type="GO" id="GO:0005737">
    <property type="term" value="C:cytoplasm"/>
    <property type="evidence" value="ECO:0007669"/>
    <property type="project" value="TreeGrafter"/>
</dbReference>
<sequence length="269" mass="28048">MTEPSLDQIAEELDAARLRAREIDQYAGRVDLSLADAYRVLLRGVEARRGRGEQVVGVKLGFTSREKARQMGVADVILGVLTDEMQVPAGGDLDHGAMIHPRVEPEIAFRLAEDVSISTLAEDLLAHVTHVAAAVEVIDSRYRNFSFSLSDVVADNTSASYFAVGEWLPLTDELRDGGLGDLAVELRIDGALAAAGSTKAILGDPLEALAAAQRLAGTHGHPIVPGGIILAGSATAAVQLPADAVVAVVVAGLGTVTLSTSRTAAEVQG</sequence>
<dbReference type="PANTHER" id="PTHR30143:SF0">
    <property type="entry name" value="2-KETO-4-PENTENOATE HYDRATASE"/>
    <property type="match status" value="1"/>
</dbReference>
<evidence type="ECO:0000259" key="2">
    <source>
        <dbReference type="Pfam" id="PF01557"/>
    </source>
</evidence>
<keyword evidence="1" id="KW-0456">Lyase</keyword>
<evidence type="ECO:0000313" key="4">
    <source>
        <dbReference type="Proteomes" id="UP000377595"/>
    </source>
</evidence>
<evidence type="ECO:0000256" key="1">
    <source>
        <dbReference type="ARBA" id="ARBA00023239"/>
    </source>
</evidence>
<gene>
    <name evidence="3" type="ORF">Aple_003870</name>
</gene>
<reference evidence="3 4" key="1">
    <citation type="submission" date="2019-10" db="EMBL/GenBank/DDBJ databases">
        <title>Whole genome shotgun sequence of Acrocarpospora pleiomorpha NBRC 16267.</title>
        <authorList>
            <person name="Ichikawa N."/>
            <person name="Kimura A."/>
            <person name="Kitahashi Y."/>
            <person name="Komaki H."/>
            <person name="Oguchi A."/>
        </authorList>
    </citation>
    <scope>NUCLEOTIDE SEQUENCE [LARGE SCALE GENOMIC DNA]</scope>
    <source>
        <strain evidence="3 4">NBRC 16267</strain>
    </source>
</reference>
<dbReference type="EMBL" id="BLAF01000004">
    <property type="protein sequence ID" value="GES17492.1"/>
    <property type="molecule type" value="Genomic_DNA"/>
</dbReference>
<dbReference type="InterPro" id="IPR011234">
    <property type="entry name" value="Fumarylacetoacetase-like_C"/>
</dbReference>